<proteinExistence type="predicted"/>
<dbReference type="Proteomes" id="UP001396334">
    <property type="component" value="Unassembled WGS sequence"/>
</dbReference>
<name>A0ABR2SJU7_9ROSI</name>
<protein>
    <recommendedName>
        <fullName evidence="4">Secreted protein</fullName>
    </recommendedName>
</protein>
<organism evidence="2 3">
    <name type="scientific">Hibiscus sabdariffa</name>
    <name type="common">roselle</name>
    <dbReference type="NCBI Taxonomy" id="183260"/>
    <lineage>
        <taxon>Eukaryota</taxon>
        <taxon>Viridiplantae</taxon>
        <taxon>Streptophyta</taxon>
        <taxon>Embryophyta</taxon>
        <taxon>Tracheophyta</taxon>
        <taxon>Spermatophyta</taxon>
        <taxon>Magnoliopsida</taxon>
        <taxon>eudicotyledons</taxon>
        <taxon>Gunneridae</taxon>
        <taxon>Pentapetalae</taxon>
        <taxon>rosids</taxon>
        <taxon>malvids</taxon>
        <taxon>Malvales</taxon>
        <taxon>Malvaceae</taxon>
        <taxon>Malvoideae</taxon>
        <taxon>Hibiscus</taxon>
    </lineage>
</organism>
<evidence type="ECO:0000256" key="1">
    <source>
        <dbReference type="SAM" id="Phobius"/>
    </source>
</evidence>
<keyword evidence="1" id="KW-0472">Membrane</keyword>
<reference evidence="2 3" key="1">
    <citation type="journal article" date="2024" name="G3 (Bethesda)">
        <title>Genome assembly of Hibiscus sabdariffa L. provides insights into metabolisms of medicinal natural products.</title>
        <authorList>
            <person name="Kim T."/>
        </authorList>
    </citation>
    <scope>NUCLEOTIDE SEQUENCE [LARGE SCALE GENOMIC DNA]</scope>
    <source>
        <strain evidence="2">TK-2024</strain>
        <tissue evidence="2">Old leaves</tissue>
    </source>
</reference>
<feature type="transmembrane region" description="Helical" evidence="1">
    <location>
        <begin position="22"/>
        <end position="40"/>
    </location>
</feature>
<evidence type="ECO:0000313" key="2">
    <source>
        <dbReference type="EMBL" id="KAK9025223.1"/>
    </source>
</evidence>
<keyword evidence="1" id="KW-0812">Transmembrane</keyword>
<dbReference type="EMBL" id="JBBPBN010000014">
    <property type="protein sequence ID" value="KAK9025223.1"/>
    <property type="molecule type" value="Genomic_DNA"/>
</dbReference>
<keyword evidence="3" id="KW-1185">Reference proteome</keyword>
<gene>
    <name evidence="2" type="ORF">V6N11_065119</name>
</gene>
<sequence>MLSGVASAASILRMYTARVQPFFSAWYLSLGLVGTAARLHRVEMRQGKARMPLSFEHAAANSLARISPTFMRRFLFTNVFHNLASGSSCVRLTE</sequence>
<accession>A0ABR2SJU7</accession>
<keyword evidence="1" id="KW-1133">Transmembrane helix</keyword>
<evidence type="ECO:0008006" key="4">
    <source>
        <dbReference type="Google" id="ProtNLM"/>
    </source>
</evidence>
<evidence type="ECO:0000313" key="3">
    <source>
        <dbReference type="Proteomes" id="UP001396334"/>
    </source>
</evidence>
<comment type="caution">
    <text evidence="2">The sequence shown here is derived from an EMBL/GenBank/DDBJ whole genome shotgun (WGS) entry which is preliminary data.</text>
</comment>